<keyword evidence="3" id="KW-1185">Reference proteome</keyword>
<organism evidence="2 3">
    <name type="scientific">Candidula unifasciata</name>
    <dbReference type="NCBI Taxonomy" id="100452"/>
    <lineage>
        <taxon>Eukaryota</taxon>
        <taxon>Metazoa</taxon>
        <taxon>Spiralia</taxon>
        <taxon>Lophotrochozoa</taxon>
        <taxon>Mollusca</taxon>
        <taxon>Gastropoda</taxon>
        <taxon>Heterobranchia</taxon>
        <taxon>Euthyneura</taxon>
        <taxon>Panpulmonata</taxon>
        <taxon>Eupulmonata</taxon>
        <taxon>Stylommatophora</taxon>
        <taxon>Helicina</taxon>
        <taxon>Helicoidea</taxon>
        <taxon>Geomitridae</taxon>
        <taxon>Candidula</taxon>
    </lineage>
</organism>
<evidence type="ECO:0000256" key="1">
    <source>
        <dbReference type="SAM" id="SignalP"/>
    </source>
</evidence>
<protein>
    <submittedName>
        <fullName evidence="2">Uncharacterized protein</fullName>
    </submittedName>
</protein>
<reference evidence="2" key="1">
    <citation type="submission" date="2021-04" db="EMBL/GenBank/DDBJ databases">
        <authorList>
            <consortium name="Molecular Ecology Group"/>
        </authorList>
    </citation>
    <scope>NUCLEOTIDE SEQUENCE</scope>
</reference>
<feature type="signal peptide" evidence="1">
    <location>
        <begin position="1"/>
        <end position="21"/>
    </location>
</feature>
<feature type="chain" id="PRO_5035846178" evidence="1">
    <location>
        <begin position="22"/>
        <end position="109"/>
    </location>
</feature>
<dbReference type="OrthoDB" id="6105122at2759"/>
<evidence type="ECO:0000313" key="2">
    <source>
        <dbReference type="EMBL" id="CAG5134393.1"/>
    </source>
</evidence>
<proteinExistence type="predicted"/>
<gene>
    <name evidence="2" type="ORF">CUNI_LOCUS19951</name>
</gene>
<name>A0A8S3ZXK2_9EUPU</name>
<dbReference type="Proteomes" id="UP000678393">
    <property type="component" value="Unassembled WGS sequence"/>
</dbReference>
<comment type="caution">
    <text evidence="2">The sequence shown here is derived from an EMBL/GenBank/DDBJ whole genome shotgun (WGS) entry which is preliminary data.</text>
</comment>
<evidence type="ECO:0000313" key="3">
    <source>
        <dbReference type="Proteomes" id="UP000678393"/>
    </source>
</evidence>
<keyword evidence="1" id="KW-0732">Signal</keyword>
<sequence>MHKIQMSILLAFLCFLLVTLSQSAAVSEASRISRHKRQSADVRLAEYLAWIALNGRRPNDCQEVACGVVDVAASGKKKRDFQPVNVSDEERYTLLRYLIQKAAQENNSL</sequence>
<dbReference type="EMBL" id="CAJHNH020007124">
    <property type="protein sequence ID" value="CAG5134393.1"/>
    <property type="molecule type" value="Genomic_DNA"/>
</dbReference>
<accession>A0A8S3ZXK2</accession>
<dbReference type="AlphaFoldDB" id="A0A8S3ZXK2"/>